<dbReference type="PANTHER" id="PTHR46558">
    <property type="entry name" value="TRACRIPTIONAL REGULATORY PROTEIN-RELATED-RELATED"/>
    <property type="match status" value="1"/>
</dbReference>
<dbReference type="Pfam" id="PF01381">
    <property type="entry name" value="HTH_3"/>
    <property type="match status" value="1"/>
</dbReference>
<organism evidence="4 5">
    <name type="scientific">Dyadobacter linearis</name>
    <dbReference type="NCBI Taxonomy" id="2823330"/>
    <lineage>
        <taxon>Bacteria</taxon>
        <taxon>Pseudomonadati</taxon>
        <taxon>Bacteroidota</taxon>
        <taxon>Cytophagia</taxon>
        <taxon>Cytophagales</taxon>
        <taxon>Spirosomataceae</taxon>
        <taxon>Dyadobacter</taxon>
    </lineage>
</organism>
<keyword evidence="1" id="KW-0238">DNA-binding</keyword>
<dbReference type="InterPro" id="IPR001387">
    <property type="entry name" value="Cro/C1-type_HTH"/>
</dbReference>
<evidence type="ECO:0000313" key="5">
    <source>
        <dbReference type="Proteomes" id="UP000679725"/>
    </source>
</evidence>
<evidence type="ECO:0000259" key="3">
    <source>
        <dbReference type="PROSITE" id="PS50943"/>
    </source>
</evidence>
<keyword evidence="5" id="KW-1185">Reference proteome</keyword>
<dbReference type="RefSeq" id="WP_215233322.1">
    <property type="nucleotide sequence ID" value="NZ_CAJRAU010000002.1"/>
</dbReference>
<dbReference type="PANTHER" id="PTHR46558:SF4">
    <property type="entry name" value="DNA-BIDING PHAGE PROTEIN"/>
    <property type="match status" value="1"/>
</dbReference>
<dbReference type="Gene3D" id="1.10.260.40">
    <property type="entry name" value="lambda repressor-like DNA-binding domains"/>
    <property type="match status" value="1"/>
</dbReference>
<dbReference type="PROSITE" id="PS50943">
    <property type="entry name" value="HTH_CROC1"/>
    <property type="match status" value="1"/>
</dbReference>
<dbReference type="SUPFAM" id="SSF47413">
    <property type="entry name" value="lambda repressor-like DNA-binding domains"/>
    <property type="match status" value="1"/>
</dbReference>
<evidence type="ECO:0000256" key="1">
    <source>
        <dbReference type="ARBA" id="ARBA00023125"/>
    </source>
</evidence>
<feature type="domain" description="HTH cro/C1-type" evidence="3">
    <location>
        <begin position="8"/>
        <end position="63"/>
    </location>
</feature>
<dbReference type="InterPro" id="IPR010982">
    <property type="entry name" value="Lambda_DNA-bd_dom_sf"/>
</dbReference>
<name>A0ABM8UNZ8_9BACT</name>
<gene>
    <name evidence="4" type="ORF">DYBT9623_01975</name>
</gene>
<dbReference type="SMART" id="SM00530">
    <property type="entry name" value="HTH_XRE"/>
    <property type="match status" value="1"/>
</dbReference>
<evidence type="ECO:0000256" key="2">
    <source>
        <dbReference type="SAM" id="MobiDB-lite"/>
    </source>
</evidence>
<accession>A0ABM8UNZ8</accession>
<dbReference type="EMBL" id="CAJRAU010000002">
    <property type="protein sequence ID" value="CAG5069239.1"/>
    <property type="molecule type" value="Genomic_DNA"/>
</dbReference>
<dbReference type="Proteomes" id="UP000679725">
    <property type="component" value="Unassembled WGS sequence"/>
</dbReference>
<proteinExistence type="predicted"/>
<comment type="caution">
    <text evidence="4">The sequence shown here is derived from an EMBL/GenBank/DDBJ whole genome shotgun (WGS) entry which is preliminary data.</text>
</comment>
<sequence>MSVTGDRIRKYRELMGWNQDELAEKIDRRGKQTISHWETGKSDPSLKETIKLAEVFNATVAQLVGEAPMFEEPRENYVMVKKDDLIELQRKALEMEEERIKDLKEQLDKALGQAESGESTDPGFPEE</sequence>
<protein>
    <recommendedName>
        <fullName evidence="3">HTH cro/C1-type domain-containing protein</fullName>
    </recommendedName>
</protein>
<reference evidence="4 5" key="1">
    <citation type="submission" date="2021-04" db="EMBL/GenBank/DDBJ databases">
        <authorList>
            <person name="Rodrigo-Torres L."/>
            <person name="Arahal R. D."/>
            <person name="Lucena T."/>
        </authorList>
    </citation>
    <scope>NUCLEOTIDE SEQUENCE [LARGE SCALE GENOMIC DNA]</scope>
    <source>
        <strain evidence="4 5">CECT 9623</strain>
    </source>
</reference>
<feature type="region of interest" description="Disordered" evidence="2">
    <location>
        <begin position="107"/>
        <end position="127"/>
    </location>
</feature>
<dbReference type="CDD" id="cd00093">
    <property type="entry name" value="HTH_XRE"/>
    <property type="match status" value="1"/>
</dbReference>
<evidence type="ECO:0000313" key="4">
    <source>
        <dbReference type="EMBL" id="CAG5069239.1"/>
    </source>
</evidence>